<keyword evidence="3" id="KW-1185">Reference proteome</keyword>
<proteinExistence type="predicted"/>
<dbReference type="KEGG" id="vg:40086298"/>
<keyword evidence="1" id="KW-0175">Coiled coil</keyword>
<feature type="coiled-coil region" evidence="1">
    <location>
        <begin position="23"/>
        <end position="50"/>
    </location>
</feature>
<evidence type="ECO:0000313" key="2">
    <source>
        <dbReference type="EMBL" id="ASX99307.1"/>
    </source>
</evidence>
<dbReference type="Proteomes" id="UP000225204">
    <property type="component" value="Segment"/>
</dbReference>
<name>A0A286S1W7_9CAUD</name>
<organism evidence="2 3">
    <name type="scientific">Arthrobacter phage Molivia</name>
    <dbReference type="NCBI Taxonomy" id="2015839"/>
    <lineage>
        <taxon>Viruses</taxon>
        <taxon>Duplodnaviria</taxon>
        <taxon>Heunggongvirae</taxon>
        <taxon>Uroviricota</taxon>
        <taxon>Caudoviricetes</taxon>
        <taxon>Amigovirus</taxon>
        <taxon>Amigovirus molivia</taxon>
    </lineage>
</organism>
<reference evidence="3" key="1">
    <citation type="submission" date="2017-06" db="EMBL/GenBank/DDBJ databases">
        <authorList>
            <person name="Kim H.J."/>
            <person name="Triplett B.A."/>
        </authorList>
    </citation>
    <scope>NUCLEOTIDE SEQUENCE [LARGE SCALE GENOMIC DNA]</scope>
</reference>
<protein>
    <submittedName>
        <fullName evidence="2">Uncharacterized protein</fullName>
    </submittedName>
</protein>
<gene>
    <name evidence="2" type="primary">86</name>
    <name evidence="2" type="ORF">SEA_MOLIVIA_86</name>
</gene>
<evidence type="ECO:0000313" key="3">
    <source>
        <dbReference type="Proteomes" id="UP000225204"/>
    </source>
</evidence>
<dbReference type="GeneID" id="40086298"/>
<accession>A0A286S1W7</accession>
<evidence type="ECO:0000256" key="1">
    <source>
        <dbReference type="SAM" id="Coils"/>
    </source>
</evidence>
<dbReference type="RefSeq" id="YP_009610208.1">
    <property type="nucleotide sequence ID" value="NC_042001.1"/>
</dbReference>
<sequence>MKIKKKAMNKIHNEMVRRFSPYWDRKNVQMEELRADMESIRRQIEELKQLAEPKVVEEAPKSAGRHVANPEIPLAPELPEVWEAHFKIFHGPAVATVPVRYTYALKNLGIEFSVAGSATNPNTVRIMLLTTRFPGKVDALQEQMTRLMGKPVKVFWRKVQ</sequence>
<dbReference type="EMBL" id="MF185731">
    <property type="protein sequence ID" value="ASX99307.1"/>
    <property type="molecule type" value="Genomic_DNA"/>
</dbReference>